<dbReference type="OrthoDB" id="10491843at2759"/>
<dbReference type="AlphaFoldDB" id="D8LHM8"/>
<sequence>MESPVRSVETGENGSGAGGGGANQQQQQDKATAAGQAGAGGAAAAETSPSQRFEAKSYLERQVEELSCADEDEAQEKVSQRLQLKQDQAQKKRYGTFLPSFFNENIREMKRKISYQKKWGERALMWHLVAVRWQSIYDAM</sequence>
<dbReference type="EMBL" id="FN649752">
    <property type="protein sequence ID" value="CBN79310.1"/>
    <property type="molecule type" value="Genomic_DNA"/>
</dbReference>
<feature type="region of interest" description="Disordered" evidence="1">
    <location>
        <begin position="1"/>
        <end position="56"/>
    </location>
</feature>
<name>D8LHM8_ECTSI</name>
<evidence type="ECO:0000313" key="3">
    <source>
        <dbReference type="Proteomes" id="UP000002630"/>
    </source>
</evidence>
<dbReference type="InParanoid" id="D8LHM8"/>
<evidence type="ECO:0000313" key="2">
    <source>
        <dbReference type="EMBL" id="CBN79310.1"/>
    </source>
</evidence>
<dbReference type="Proteomes" id="UP000002630">
    <property type="component" value="Linkage Group LG27"/>
</dbReference>
<feature type="compositionally biased region" description="Gly residues" evidence="1">
    <location>
        <begin position="13"/>
        <end position="22"/>
    </location>
</feature>
<evidence type="ECO:0000256" key="1">
    <source>
        <dbReference type="SAM" id="MobiDB-lite"/>
    </source>
</evidence>
<gene>
    <name evidence="2" type="ORF">Esi_0197_0037</name>
</gene>
<organism evidence="2 3">
    <name type="scientific">Ectocarpus siliculosus</name>
    <name type="common">Brown alga</name>
    <name type="synonym">Conferva siliculosa</name>
    <dbReference type="NCBI Taxonomy" id="2880"/>
    <lineage>
        <taxon>Eukaryota</taxon>
        <taxon>Sar</taxon>
        <taxon>Stramenopiles</taxon>
        <taxon>Ochrophyta</taxon>
        <taxon>PX clade</taxon>
        <taxon>Phaeophyceae</taxon>
        <taxon>Ectocarpales</taxon>
        <taxon>Ectocarpaceae</taxon>
        <taxon>Ectocarpus</taxon>
    </lineage>
</organism>
<keyword evidence="3" id="KW-1185">Reference proteome</keyword>
<protein>
    <submittedName>
        <fullName evidence="2">Uncharacterized protein</fullName>
    </submittedName>
</protein>
<feature type="compositionally biased region" description="Low complexity" evidence="1">
    <location>
        <begin position="23"/>
        <end position="36"/>
    </location>
</feature>
<reference evidence="2 3" key="1">
    <citation type="journal article" date="2010" name="Nature">
        <title>The Ectocarpus genome and the independent evolution of multicellularity in brown algae.</title>
        <authorList>
            <person name="Cock J.M."/>
            <person name="Sterck L."/>
            <person name="Rouze P."/>
            <person name="Scornet D."/>
            <person name="Allen A.E."/>
            <person name="Amoutzias G."/>
            <person name="Anthouard V."/>
            <person name="Artiguenave F."/>
            <person name="Aury J.M."/>
            <person name="Badger J.H."/>
            <person name="Beszteri B."/>
            <person name="Billiau K."/>
            <person name="Bonnet E."/>
            <person name="Bothwell J.H."/>
            <person name="Bowler C."/>
            <person name="Boyen C."/>
            <person name="Brownlee C."/>
            <person name="Carrano C.J."/>
            <person name="Charrier B."/>
            <person name="Cho G.Y."/>
            <person name="Coelho S.M."/>
            <person name="Collen J."/>
            <person name="Corre E."/>
            <person name="Da Silva C."/>
            <person name="Delage L."/>
            <person name="Delaroque N."/>
            <person name="Dittami S.M."/>
            <person name="Doulbeau S."/>
            <person name="Elias M."/>
            <person name="Farnham G."/>
            <person name="Gachon C.M."/>
            <person name="Gschloessl B."/>
            <person name="Heesch S."/>
            <person name="Jabbari K."/>
            <person name="Jubin C."/>
            <person name="Kawai H."/>
            <person name="Kimura K."/>
            <person name="Kloareg B."/>
            <person name="Kupper F.C."/>
            <person name="Lang D."/>
            <person name="Le Bail A."/>
            <person name="Leblanc C."/>
            <person name="Lerouge P."/>
            <person name="Lohr M."/>
            <person name="Lopez P.J."/>
            <person name="Martens C."/>
            <person name="Maumus F."/>
            <person name="Michel G."/>
            <person name="Miranda-Saavedra D."/>
            <person name="Morales J."/>
            <person name="Moreau H."/>
            <person name="Motomura T."/>
            <person name="Nagasato C."/>
            <person name="Napoli C.A."/>
            <person name="Nelson D.R."/>
            <person name="Nyvall-Collen P."/>
            <person name="Peters A.F."/>
            <person name="Pommier C."/>
            <person name="Potin P."/>
            <person name="Poulain J."/>
            <person name="Quesneville H."/>
            <person name="Read B."/>
            <person name="Rensing S.A."/>
            <person name="Ritter A."/>
            <person name="Rousvoal S."/>
            <person name="Samanta M."/>
            <person name="Samson G."/>
            <person name="Schroeder D.C."/>
            <person name="Segurens B."/>
            <person name="Strittmatter M."/>
            <person name="Tonon T."/>
            <person name="Tregear J.W."/>
            <person name="Valentin K."/>
            <person name="von Dassow P."/>
            <person name="Yamagishi T."/>
            <person name="Van de Peer Y."/>
            <person name="Wincker P."/>
        </authorList>
    </citation>
    <scope>NUCLEOTIDE SEQUENCE [LARGE SCALE GENOMIC DNA]</scope>
    <source>
        <strain evidence="3">Ec32 / CCAP1310/4</strain>
    </source>
</reference>
<dbReference type="EMBL" id="FN648372">
    <property type="protein sequence ID" value="CBN79310.1"/>
    <property type="molecule type" value="Genomic_DNA"/>
</dbReference>
<proteinExistence type="predicted"/>
<accession>D8LHM8</accession>